<feature type="domain" description="VOC" evidence="4">
    <location>
        <begin position="9"/>
        <end position="124"/>
    </location>
</feature>
<evidence type="ECO:0000313" key="8">
    <source>
        <dbReference type="Proteomes" id="UP000590811"/>
    </source>
</evidence>
<dbReference type="OrthoDB" id="9798201at2"/>
<name>A0A495XZG5_9MICO</name>
<keyword evidence="3" id="KW-0046">Antibiotic resistance</keyword>
<accession>A0A495XZG5</accession>
<evidence type="ECO:0000313" key="7">
    <source>
        <dbReference type="Proteomes" id="UP000278440"/>
    </source>
</evidence>
<keyword evidence="7" id="KW-1185">Reference proteome</keyword>
<dbReference type="SUPFAM" id="SSF54593">
    <property type="entry name" value="Glyoxalase/Bleomycin resistance protein/Dihydroxybiphenyl dioxygenase"/>
    <property type="match status" value="1"/>
</dbReference>
<dbReference type="RefSeq" id="WP_121034133.1">
    <property type="nucleotide sequence ID" value="NZ_JACHVT010000003.1"/>
</dbReference>
<dbReference type="Gene3D" id="3.10.180.10">
    <property type="entry name" value="2,3-Dihydroxybiphenyl 1,2-Dioxygenase, domain 1"/>
    <property type="match status" value="1"/>
</dbReference>
<dbReference type="GO" id="GO:0051213">
    <property type="term" value="F:dioxygenase activity"/>
    <property type="evidence" value="ECO:0007669"/>
    <property type="project" value="UniProtKB-KW"/>
</dbReference>
<evidence type="ECO:0000313" key="5">
    <source>
        <dbReference type="EMBL" id="MBB2986582.1"/>
    </source>
</evidence>
<dbReference type="PROSITE" id="PS51819">
    <property type="entry name" value="VOC"/>
    <property type="match status" value="1"/>
</dbReference>
<sequence length="139" mass="15614">MSSTDRPAANAAIPILRIFDRAKAYEFYRDFLGFEVVWEHRFEPDLPLYAEVRRDGIRLHLSEHHGDASPGAAVIVEVDDARALQERLLAARYGFARPGLSDDGWALTVTVTDPFHNRIVFAERTSTNPPADRVPPADD</sequence>
<comment type="caution">
    <text evidence="6">The sequence shown here is derived from an EMBL/GenBank/DDBJ whole genome shotgun (WGS) entry which is preliminary data.</text>
</comment>
<keyword evidence="5" id="KW-0560">Oxidoreductase</keyword>
<evidence type="ECO:0000256" key="1">
    <source>
        <dbReference type="ARBA" id="ARBA00011051"/>
    </source>
</evidence>
<protein>
    <recommendedName>
        <fullName evidence="2">Bleomycin resistance protein</fullName>
    </recommendedName>
</protein>
<dbReference type="Pfam" id="PF19581">
    <property type="entry name" value="Glyoxalase_7"/>
    <property type="match status" value="1"/>
</dbReference>
<reference evidence="6 7" key="1">
    <citation type="submission" date="2018-10" db="EMBL/GenBank/DDBJ databases">
        <title>Sequencing the genomes of 1000 actinobacteria strains.</title>
        <authorList>
            <person name="Klenk H.-P."/>
        </authorList>
    </citation>
    <scope>NUCLEOTIDE SEQUENCE [LARGE SCALE GENOMIC DNA]</scope>
    <source>
        <strain evidence="6 7">DSM 44267</strain>
    </source>
</reference>
<evidence type="ECO:0000256" key="2">
    <source>
        <dbReference type="ARBA" id="ARBA00021572"/>
    </source>
</evidence>
<keyword evidence="5" id="KW-0223">Dioxygenase</keyword>
<dbReference type="InterPro" id="IPR037523">
    <property type="entry name" value="VOC_core"/>
</dbReference>
<reference evidence="5 8" key="2">
    <citation type="submission" date="2020-08" db="EMBL/GenBank/DDBJ databases">
        <title>Genomic Encyclopedia of Type Strains, Phase IV (KMG-V): Genome sequencing to study the core and pangenomes of soil and plant-associated prokaryotes.</title>
        <authorList>
            <person name="Whitman W."/>
        </authorList>
    </citation>
    <scope>NUCLEOTIDE SEQUENCE [LARGE SCALE GENOMIC DNA]</scope>
    <source>
        <strain evidence="5 8">B3ACCR2</strain>
    </source>
</reference>
<dbReference type="Proteomes" id="UP000590811">
    <property type="component" value="Unassembled WGS sequence"/>
</dbReference>
<gene>
    <name evidence="6" type="ORF">DFJ68_2799</name>
    <name evidence="5" type="ORF">FHW14_001736</name>
</gene>
<dbReference type="EMBL" id="RBXT01000001">
    <property type="protein sequence ID" value="RKT79332.1"/>
    <property type="molecule type" value="Genomic_DNA"/>
</dbReference>
<dbReference type="InterPro" id="IPR000335">
    <property type="entry name" value="Bleomycin-R"/>
</dbReference>
<dbReference type="GO" id="GO:0046677">
    <property type="term" value="P:response to antibiotic"/>
    <property type="evidence" value="ECO:0007669"/>
    <property type="project" value="UniProtKB-KW"/>
</dbReference>
<evidence type="ECO:0000256" key="3">
    <source>
        <dbReference type="ARBA" id="ARBA00023251"/>
    </source>
</evidence>
<evidence type="ECO:0000259" key="4">
    <source>
        <dbReference type="PROSITE" id="PS51819"/>
    </source>
</evidence>
<comment type="similarity">
    <text evidence="1">Belongs to the bleomycin resistance protein family.</text>
</comment>
<dbReference type="InterPro" id="IPR029068">
    <property type="entry name" value="Glyas_Bleomycin-R_OHBP_Dase"/>
</dbReference>
<dbReference type="GO" id="GO:0016829">
    <property type="term" value="F:lyase activity"/>
    <property type="evidence" value="ECO:0007669"/>
    <property type="project" value="UniProtKB-KW"/>
</dbReference>
<dbReference type="Proteomes" id="UP000278440">
    <property type="component" value="Unassembled WGS sequence"/>
</dbReference>
<dbReference type="EMBL" id="JACHVT010000003">
    <property type="protein sequence ID" value="MBB2986582.1"/>
    <property type="molecule type" value="Genomic_DNA"/>
</dbReference>
<dbReference type="AlphaFoldDB" id="A0A495XZG5"/>
<organism evidence="6 7">
    <name type="scientific">Terracoccus luteus</name>
    <dbReference type="NCBI Taxonomy" id="53356"/>
    <lineage>
        <taxon>Bacteria</taxon>
        <taxon>Bacillati</taxon>
        <taxon>Actinomycetota</taxon>
        <taxon>Actinomycetes</taxon>
        <taxon>Micrococcales</taxon>
        <taxon>Intrasporangiaceae</taxon>
        <taxon>Terracoccus</taxon>
    </lineage>
</organism>
<keyword evidence="5" id="KW-0456">Lyase</keyword>
<proteinExistence type="inferred from homology"/>
<evidence type="ECO:0000313" key="6">
    <source>
        <dbReference type="EMBL" id="RKT79332.1"/>
    </source>
</evidence>